<dbReference type="RefSeq" id="WP_073376853.1">
    <property type="nucleotide sequence ID" value="NZ_FQXS01000016.1"/>
</dbReference>
<dbReference type="Proteomes" id="UP000184139">
    <property type="component" value="Unassembled WGS sequence"/>
</dbReference>
<accession>A0A1M5X3Y5</accession>
<name>A0A1M5X3Y5_9BACT</name>
<evidence type="ECO:0000313" key="1">
    <source>
        <dbReference type="EMBL" id="SHH93923.1"/>
    </source>
</evidence>
<reference evidence="1 2" key="1">
    <citation type="submission" date="2016-11" db="EMBL/GenBank/DDBJ databases">
        <authorList>
            <person name="Jaros S."/>
            <person name="Januszkiewicz K."/>
            <person name="Wedrychowicz H."/>
        </authorList>
    </citation>
    <scope>NUCLEOTIDE SEQUENCE [LARGE SCALE GENOMIC DNA]</scope>
    <source>
        <strain evidence="1 2">DSM 9705</strain>
    </source>
</reference>
<gene>
    <name evidence="1" type="ORF">SAMN02745124_02701</name>
</gene>
<dbReference type="EMBL" id="FQXS01000016">
    <property type="protein sequence ID" value="SHH93923.1"/>
    <property type="molecule type" value="Genomic_DNA"/>
</dbReference>
<organism evidence="1 2">
    <name type="scientific">Desulfofustis glycolicus DSM 9705</name>
    <dbReference type="NCBI Taxonomy" id="1121409"/>
    <lineage>
        <taxon>Bacteria</taxon>
        <taxon>Pseudomonadati</taxon>
        <taxon>Thermodesulfobacteriota</taxon>
        <taxon>Desulfobulbia</taxon>
        <taxon>Desulfobulbales</taxon>
        <taxon>Desulfocapsaceae</taxon>
        <taxon>Desulfofustis</taxon>
    </lineage>
</organism>
<dbReference type="AlphaFoldDB" id="A0A1M5X3Y5"/>
<sequence length="97" mass="11668">MERQLKIEESFLQTHRDFIANLQKSLDVLEKDINEAREMQSICTDEWCYATESYLDELYKMIYSISEPRWLADEDSKKIKELRQRVHDLYAAYKQAA</sequence>
<keyword evidence="2" id="KW-1185">Reference proteome</keyword>
<proteinExistence type="predicted"/>
<protein>
    <submittedName>
        <fullName evidence="1">Uncharacterized protein</fullName>
    </submittedName>
</protein>
<dbReference type="OrthoDB" id="5456907at2"/>
<evidence type="ECO:0000313" key="2">
    <source>
        <dbReference type="Proteomes" id="UP000184139"/>
    </source>
</evidence>